<evidence type="ECO:0000313" key="1">
    <source>
        <dbReference type="EMBL" id="CAI9613955.1"/>
    </source>
</evidence>
<keyword evidence="2" id="KW-1185">Reference proteome</keyword>
<proteinExistence type="predicted"/>
<name>A0ABN9GX74_9NEOB</name>
<evidence type="ECO:0000313" key="2">
    <source>
        <dbReference type="Proteomes" id="UP001162483"/>
    </source>
</evidence>
<reference evidence="1" key="1">
    <citation type="submission" date="2023-05" db="EMBL/GenBank/DDBJ databases">
        <authorList>
            <person name="Stuckert A."/>
        </authorList>
    </citation>
    <scope>NUCLEOTIDE SEQUENCE</scope>
</reference>
<sequence length="51" mass="6139">MVTLYFFGHSVLKNKIVKKRKNVITNKKFIETFEKKYTNSIIIIIIFTKEM</sequence>
<protein>
    <submittedName>
        <fullName evidence="1">Uncharacterized protein</fullName>
    </submittedName>
</protein>
<dbReference type="EMBL" id="CATNWA010019574">
    <property type="protein sequence ID" value="CAI9613955.1"/>
    <property type="molecule type" value="Genomic_DNA"/>
</dbReference>
<accession>A0ABN9GX74</accession>
<dbReference type="Proteomes" id="UP001162483">
    <property type="component" value="Unassembled WGS sequence"/>
</dbReference>
<gene>
    <name evidence="1" type="ORF">SPARVUS_LOCUS14982505</name>
</gene>
<organism evidence="1 2">
    <name type="scientific">Staurois parvus</name>
    <dbReference type="NCBI Taxonomy" id="386267"/>
    <lineage>
        <taxon>Eukaryota</taxon>
        <taxon>Metazoa</taxon>
        <taxon>Chordata</taxon>
        <taxon>Craniata</taxon>
        <taxon>Vertebrata</taxon>
        <taxon>Euteleostomi</taxon>
        <taxon>Amphibia</taxon>
        <taxon>Batrachia</taxon>
        <taxon>Anura</taxon>
        <taxon>Neobatrachia</taxon>
        <taxon>Ranoidea</taxon>
        <taxon>Ranidae</taxon>
        <taxon>Staurois</taxon>
    </lineage>
</organism>
<comment type="caution">
    <text evidence="1">The sequence shown here is derived from an EMBL/GenBank/DDBJ whole genome shotgun (WGS) entry which is preliminary data.</text>
</comment>